<name>A0A316Z8L2_9BASI</name>
<protein>
    <submittedName>
        <fullName evidence="2">Uncharacterized protein</fullName>
    </submittedName>
</protein>
<organism evidence="2 3">
    <name type="scientific">Tilletiopsis washingtonensis</name>
    <dbReference type="NCBI Taxonomy" id="58919"/>
    <lineage>
        <taxon>Eukaryota</taxon>
        <taxon>Fungi</taxon>
        <taxon>Dikarya</taxon>
        <taxon>Basidiomycota</taxon>
        <taxon>Ustilaginomycotina</taxon>
        <taxon>Exobasidiomycetes</taxon>
        <taxon>Entylomatales</taxon>
        <taxon>Entylomatales incertae sedis</taxon>
        <taxon>Tilletiopsis</taxon>
    </lineage>
</organism>
<sequence length="237" mass="25941">MPARGQQVESERRSRCSSRREACMSGQEHPKARQADGKQKRGRWLAHVMLSARPLRAKHLLCCHSAPSRQACTARRQVRLDCALGAYHRLASASVTLSILREDRRRICNHSRSHARSARQGLGQSRTPHVRAGPTPGVDVLSRTRPRVQTATHPQALPSLRGQSWLTRGCSGFSAAPRSVCIGVEMSNCFEAGPSEPSEACSPSPHSTCPPSRGNQDAPRTAIRAYVAVLSVLQARF</sequence>
<feature type="compositionally biased region" description="Basic and acidic residues" evidence="1">
    <location>
        <begin position="9"/>
        <end position="39"/>
    </location>
</feature>
<keyword evidence="3" id="KW-1185">Reference proteome</keyword>
<gene>
    <name evidence="2" type="ORF">FA09DRAFT_330540</name>
</gene>
<feature type="region of interest" description="Disordered" evidence="1">
    <location>
        <begin position="193"/>
        <end position="217"/>
    </location>
</feature>
<evidence type="ECO:0000313" key="3">
    <source>
        <dbReference type="Proteomes" id="UP000245946"/>
    </source>
</evidence>
<dbReference type="Proteomes" id="UP000245946">
    <property type="component" value="Unassembled WGS sequence"/>
</dbReference>
<dbReference type="RefSeq" id="XP_025597653.1">
    <property type="nucleotide sequence ID" value="XM_025742646.1"/>
</dbReference>
<dbReference type="GeneID" id="37270190"/>
<dbReference type="AlphaFoldDB" id="A0A316Z8L2"/>
<reference evidence="2 3" key="1">
    <citation type="journal article" date="2018" name="Mol. Biol. Evol.">
        <title>Broad Genomic Sampling Reveals a Smut Pathogenic Ancestry of the Fungal Clade Ustilaginomycotina.</title>
        <authorList>
            <person name="Kijpornyongpan T."/>
            <person name="Mondo S.J."/>
            <person name="Barry K."/>
            <person name="Sandor L."/>
            <person name="Lee J."/>
            <person name="Lipzen A."/>
            <person name="Pangilinan J."/>
            <person name="LaButti K."/>
            <person name="Hainaut M."/>
            <person name="Henrissat B."/>
            <person name="Grigoriev I.V."/>
            <person name="Spatafora J.W."/>
            <person name="Aime M.C."/>
        </authorList>
    </citation>
    <scope>NUCLEOTIDE SEQUENCE [LARGE SCALE GENOMIC DNA]</scope>
    <source>
        <strain evidence="2 3">MCA 4186</strain>
    </source>
</reference>
<feature type="compositionally biased region" description="Low complexity" evidence="1">
    <location>
        <begin position="193"/>
        <end position="212"/>
    </location>
</feature>
<feature type="region of interest" description="Disordered" evidence="1">
    <location>
        <begin position="111"/>
        <end position="141"/>
    </location>
</feature>
<dbReference type="EMBL" id="KZ819295">
    <property type="protein sequence ID" value="PWN97374.1"/>
    <property type="molecule type" value="Genomic_DNA"/>
</dbReference>
<proteinExistence type="predicted"/>
<feature type="region of interest" description="Disordered" evidence="1">
    <location>
        <begin position="1"/>
        <end position="41"/>
    </location>
</feature>
<accession>A0A316Z8L2</accession>
<evidence type="ECO:0000256" key="1">
    <source>
        <dbReference type="SAM" id="MobiDB-lite"/>
    </source>
</evidence>
<evidence type="ECO:0000313" key="2">
    <source>
        <dbReference type="EMBL" id="PWN97374.1"/>
    </source>
</evidence>